<name>A0A2H0R4Q2_9BACT</name>
<organism evidence="7 8">
    <name type="scientific">Candidatus Yanofskybacteria bacterium CG10_big_fil_rev_8_21_14_0_10_46_23</name>
    <dbReference type="NCBI Taxonomy" id="1975098"/>
    <lineage>
        <taxon>Bacteria</taxon>
        <taxon>Candidatus Yanofskyibacteriota</taxon>
    </lineage>
</organism>
<dbReference type="PANTHER" id="PTHR42913:SF3">
    <property type="entry name" value="64 KDA MITOCHONDRIAL NADH DEHYDROGENASE (EUROFUNG)"/>
    <property type="match status" value="1"/>
</dbReference>
<dbReference type="GO" id="GO:0019646">
    <property type="term" value="P:aerobic electron transport chain"/>
    <property type="evidence" value="ECO:0007669"/>
    <property type="project" value="TreeGrafter"/>
</dbReference>
<evidence type="ECO:0000256" key="1">
    <source>
        <dbReference type="ARBA" id="ARBA00001974"/>
    </source>
</evidence>
<gene>
    <name evidence="7" type="ORF">COV31_01395</name>
</gene>
<dbReference type="SUPFAM" id="SSF51905">
    <property type="entry name" value="FAD/NAD(P)-binding domain"/>
    <property type="match status" value="1"/>
</dbReference>
<dbReference type="Pfam" id="PF07992">
    <property type="entry name" value="Pyr_redox_2"/>
    <property type="match status" value="1"/>
</dbReference>
<accession>A0A2H0R4Q2</accession>
<comment type="caution">
    <text evidence="7">The sequence shown here is derived from an EMBL/GenBank/DDBJ whole genome shotgun (WGS) entry which is preliminary data.</text>
</comment>
<evidence type="ECO:0000256" key="4">
    <source>
        <dbReference type="ARBA" id="ARBA00022827"/>
    </source>
</evidence>
<protein>
    <recommendedName>
        <fullName evidence="6">FAD/NAD(P)-binding domain-containing protein</fullName>
    </recommendedName>
</protein>
<dbReference type="Gene3D" id="3.50.50.100">
    <property type="match status" value="1"/>
</dbReference>
<evidence type="ECO:0000256" key="3">
    <source>
        <dbReference type="ARBA" id="ARBA00022630"/>
    </source>
</evidence>
<evidence type="ECO:0000259" key="6">
    <source>
        <dbReference type="Pfam" id="PF07992"/>
    </source>
</evidence>
<comment type="cofactor">
    <cofactor evidence="1">
        <name>FAD</name>
        <dbReference type="ChEBI" id="CHEBI:57692"/>
    </cofactor>
</comment>
<sequence length="423" mass="46737">MHKNVVVIGGGFGGIQAAKTARKKLGSGFSVAVIDRSPEHLFYPSLYEIASASLVDRGETDFDKSLYGVKLRSSVSISFSQIFFGTGIDFLQAQVKNLNIEKREISLGSGEVVTYDYLVLALGAERATFGIPGVEEYAYGFHSINDALLIHRRMHQLHEAAKKSGFSKPIKIVIGGAGFSGIELAAEMVCCSKVFGRMCGADKICTEITLVEAGKMLTTISNRERQIVRQRLRELKIKVLEDRRIKKITATSLIVNEGEEIEADLIIWTAGVKASTFVSNIIGLHTDDRQRIIVDKYLQAKDAPRVYAIGDNAGFIDPKTQKTVPGLAYVASQQGKIAGYNIASALTKADLKKQYIPEYDAWVLPVGAKYAVAHLGRYLSVAGFFGWVIRMLIDLRYFVTILPFFAAVKLFYQDIQLFIKNDK</sequence>
<dbReference type="EMBL" id="PCXO01000005">
    <property type="protein sequence ID" value="PIR41508.1"/>
    <property type="molecule type" value="Genomic_DNA"/>
</dbReference>
<dbReference type="PRINTS" id="PR00411">
    <property type="entry name" value="PNDRDTASEI"/>
</dbReference>
<dbReference type="PRINTS" id="PR00368">
    <property type="entry name" value="FADPNR"/>
</dbReference>
<evidence type="ECO:0000256" key="2">
    <source>
        <dbReference type="ARBA" id="ARBA00005272"/>
    </source>
</evidence>
<evidence type="ECO:0000313" key="7">
    <source>
        <dbReference type="EMBL" id="PIR41508.1"/>
    </source>
</evidence>
<proteinExistence type="inferred from homology"/>
<keyword evidence="5" id="KW-0560">Oxidoreductase</keyword>
<dbReference type="Proteomes" id="UP000230232">
    <property type="component" value="Unassembled WGS sequence"/>
</dbReference>
<dbReference type="InterPro" id="IPR051169">
    <property type="entry name" value="NADH-Q_oxidoreductase"/>
</dbReference>
<dbReference type="GO" id="GO:0003955">
    <property type="term" value="F:NAD(P)H dehydrogenase (quinone) activity"/>
    <property type="evidence" value="ECO:0007669"/>
    <property type="project" value="TreeGrafter"/>
</dbReference>
<feature type="domain" description="FAD/NAD(P)-binding" evidence="6">
    <location>
        <begin position="4"/>
        <end position="335"/>
    </location>
</feature>
<evidence type="ECO:0000313" key="8">
    <source>
        <dbReference type="Proteomes" id="UP000230232"/>
    </source>
</evidence>
<keyword evidence="3" id="KW-0285">Flavoprotein</keyword>
<dbReference type="PANTHER" id="PTHR42913">
    <property type="entry name" value="APOPTOSIS-INDUCING FACTOR 1"/>
    <property type="match status" value="1"/>
</dbReference>
<dbReference type="InterPro" id="IPR023753">
    <property type="entry name" value="FAD/NAD-binding_dom"/>
</dbReference>
<keyword evidence="4" id="KW-0274">FAD</keyword>
<dbReference type="InterPro" id="IPR036188">
    <property type="entry name" value="FAD/NAD-bd_sf"/>
</dbReference>
<comment type="similarity">
    <text evidence="2">Belongs to the NADH dehydrogenase family.</text>
</comment>
<dbReference type="AlphaFoldDB" id="A0A2H0R4Q2"/>
<evidence type="ECO:0000256" key="5">
    <source>
        <dbReference type="ARBA" id="ARBA00023002"/>
    </source>
</evidence>
<reference evidence="7 8" key="1">
    <citation type="submission" date="2017-09" db="EMBL/GenBank/DDBJ databases">
        <title>Depth-based differentiation of microbial function through sediment-hosted aquifers and enrichment of novel symbionts in the deep terrestrial subsurface.</title>
        <authorList>
            <person name="Probst A.J."/>
            <person name="Ladd B."/>
            <person name="Jarett J.K."/>
            <person name="Geller-Mcgrath D.E."/>
            <person name="Sieber C.M."/>
            <person name="Emerson J.B."/>
            <person name="Anantharaman K."/>
            <person name="Thomas B.C."/>
            <person name="Malmstrom R."/>
            <person name="Stieglmeier M."/>
            <person name="Klingl A."/>
            <person name="Woyke T."/>
            <person name="Ryan C.M."/>
            <person name="Banfield J.F."/>
        </authorList>
    </citation>
    <scope>NUCLEOTIDE SEQUENCE [LARGE SCALE GENOMIC DNA]</scope>
    <source>
        <strain evidence="7">CG10_big_fil_rev_8_21_14_0_10_46_23</strain>
    </source>
</reference>